<dbReference type="PROSITE" id="PS50928">
    <property type="entry name" value="ABC_TM1"/>
    <property type="match status" value="1"/>
</dbReference>
<dbReference type="OrthoDB" id="9794684at2"/>
<keyword evidence="5 7" id="KW-1133">Transmembrane helix</keyword>
<keyword evidence="2 7" id="KW-0813">Transport</keyword>
<evidence type="ECO:0000256" key="4">
    <source>
        <dbReference type="ARBA" id="ARBA00022692"/>
    </source>
</evidence>
<evidence type="ECO:0000256" key="5">
    <source>
        <dbReference type="ARBA" id="ARBA00022989"/>
    </source>
</evidence>
<accession>F7YUX0</accession>
<dbReference type="STRING" id="688269.Theth_1474"/>
<name>F7YUX0_9THEM</name>
<gene>
    <name evidence="9" type="ORF">Theth_1474</name>
</gene>
<dbReference type="EMBL" id="CP002351">
    <property type="protein sequence ID" value="AEH51531.1"/>
    <property type="molecule type" value="Genomic_DNA"/>
</dbReference>
<dbReference type="CDD" id="cd06261">
    <property type="entry name" value="TM_PBP2"/>
    <property type="match status" value="1"/>
</dbReference>
<dbReference type="PATRIC" id="fig|688269.3.peg.1523"/>
<comment type="similarity">
    <text evidence="7">Belongs to the binding-protein-dependent transport system permease family.</text>
</comment>
<keyword evidence="4 7" id="KW-0812">Transmembrane</keyword>
<feature type="domain" description="ABC transmembrane type-1" evidence="8">
    <location>
        <begin position="69"/>
        <end position="262"/>
    </location>
</feature>
<dbReference type="Proteomes" id="UP000006804">
    <property type="component" value="Chromosome"/>
</dbReference>
<evidence type="ECO:0000256" key="3">
    <source>
        <dbReference type="ARBA" id="ARBA00022475"/>
    </source>
</evidence>
<comment type="subcellular location">
    <subcellularLocation>
        <location evidence="1 7">Cell membrane</location>
        <topology evidence="1 7">Multi-pass membrane protein</topology>
    </subcellularLocation>
</comment>
<keyword evidence="3" id="KW-1003">Cell membrane</keyword>
<feature type="transmembrane region" description="Helical" evidence="7">
    <location>
        <begin position="63"/>
        <end position="92"/>
    </location>
</feature>
<evidence type="ECO:0000259" key="8">
    <source>
        <dbReference type="PROSITE" id="PS50928"/>
    </source>
</evidence>
<feature type="transmembrane region" description="Helical" evidence="7">
    <location>
        <begin position="240"/>
        <end position="262"/>
    </location>
</feature>
<dbReference type="PANTHER" id="PTHR32243">
    <property type="entry name" value="MALTOSE TRANSPORT SYSTEM PERMEASE-RELATED"/>
    <property type="match status" value="1"/>
</dbReference>
<feature type="transmembrane region" description="Helical" evidence="7">
    <location>
        <begin position="182"/>
        <end position="204"/>
    </location>
</feature>
<evidence type="ECO:0000256" key="2">
    <source>
        <dbReference type="ARBA" id="ARBA00022448"/>
    </source>
</evidence>
<dbReference type="GO" id="GO:0005886">
    <property type="term" value="C:plasma membrane"/>
    <property type="evidence" value="ECO:0007669"/>
    <property type="project" value="UniProtKB-SubCell"/>
</dbReference>
<dbReference type="PANTHER" id="PTHR32243:SF18">
    <property type="entry name" value="INNER MEMBRANE ABC TRANSPORTER PERMEASE PROTEIN YCJP"/>
    <property type="match status" value="1"/>
</dbReference>
<protein>
    <submittedName>
        <fullName evidence="9">Carbohydrate ABC transporter membrane protein 2, CUT1 family</fullName>
    </submittedName>
</protein>
<dbReference type="eggNOG" id="COG0395">
    <property type="taxonomic scope" value="Bacteria"/>
</dbReference>
<dbReference type="HOGENOM" id="CLU_016047_1_2_0"/>
<dbReference type="Pfam" id="PF00528">
    <property type="entry name" value="BPD_transp_1"/>
    <property type="match status" value="1"/>
</dbReference>
<sequence precursor="true">MRRLKSFLSNLARILLIVILIAFFLLPLLWLFTAPFSRAATLRISLPTKPTLNNFRVVLSNPISFRALFVNSPIIAGGAMIGVTLIASLAAYALSRIKVPGQSLIVYILILFSAVVTGTAAMVPIFLLLYSLKLIDTHLGTILVYIGGLLPTGIFLMRGFVDSVPRSYEEAAIVSGAKPLQMFRDVVIPIIRPGMMVVAVWAFVQSWGDFLIPMVLIRSPLKMPAPIAIYTFYTEGGTPVLTLVSAYSLIYMLPAIVLYLFVNWKYGFRFFGGIKR</sequence>
<evidence type="ECO:0000256" key="1">
    <source>
        <dbReference type="ARBA" id="ARBA00004651"/>
    </source>
</evidence>
<dbReference type="InterPro" id="IPR050901">
    <property type="entry name" value="BP-dep_ABC_trans_perm"/>
</dbReference>
<keyword evidence="6 7" id="KW-0472">Membrane</keyword>
<evidence type="ECO:0000256" key="7">
    <source>
        <dbReference type="RuleBase" id="RU363032"/>
    </source>
</evidence>
<dbReference type="InterPro" id="IPR000515">
    <property type="entry name" value="MetI-like"/>
</dbReference>
<dbReference type="AlphaFoldDB" id="F7YUX0"/>
<organism evidence="9 10">
    <name type="scientific">Pseudothermotoga thermarum DSM 5069</name>
    <dbReference type="NCBI Taxonomy" id="688269"/>
    <lineage>
        <taxon>Bacteria</taxon>
        <taxon>Thermotogati</taxon>
        <taxon>Thermotogota</taxon>
        <taxon>Thermotogae</taxon>
        <taxon>Thermotogales</taxon>
        <taxon>Thermotogaceae</taxon>
        <taxon>Pseudothermotoga</taxon>
    </lineage>
</organism>
<reference evidence="9 10" key="1">
    <citation type="submission" date="2010-11" db="EMBL/GenBank/DDBJ databases">
        <title>The complete genome of Thermotoga thermarum DSM 5069.</title>
        <authorList>
            <consortium name="US DOE Joint Genome Institute (JGI-PGF)"/>
            <person name="Lucas S."/>
            <person name="Copeland A."/>
            <person name="Lapidus A."/>
            <person name="Bruce D."/>
            <person name="Goodwin L."/>
            <person name="Pitluck S."/>
            <person name="Kyrpides N."/>
            <person name="Mavromatis K."/>
            <person name="Ivanova N."/>
            <person name="Zeytun A."/>
            <person name="Brettin T."/>
            <person name="Detter J.C."/>
            <person name="Tapia R."/>
            <person name="Han C."/>
            <person name="Land M."/>
            <person name="Hauser L."/>
            <person name="Markowitz V."/>
            <person name="Cheng J.-F."/>
            <person name="Hugenholtz P."/>
            <person name="Woyke T."/>
            <person name="Wu D."/>
            <person name="Spring S."/>
            <person name="Schroeder M."/>
            <person name="Brambilla E."/>
            <person name="Klenk H.-P."/>
            <person name="Eisen J.A."/>
        </authorList>
    </citation>
    <scope>NUCLEOTIDE SEQUENCE [LARGE SCALE GENOMIC DNA]</scope>
    <source>
        <strain evidence="9 10">DSM 5069</strain>
    </source>
</reference>
<dbReference type="InterPro" id="IPR035906">
    <property type="entry name" value="MetI-like_sf"/>
</dbReference>
<evidence type="ECO:0000256" key="6">
    <source>
        <dbReference type="ARBA" id="ARBA00023136"/>
    </source>
</evidence>
<dbReference type="KEGG" id="tta:Theth_1474"/>
<dbReference type="Gene3D" id="1.10.3720.10">
    <property type="entry name" value="MetI-like"/>
    <property type="match status" value="1"/>
</dbReference>
<feature type="transmembrane region" description="Helical" evidence="7">
    <location>
        <begin position="104"/>
        <end position="130"/>
    </location>
</feature>
<keyword evidence="10" id="KW-1185">Reference proteome</keyword>
<evidence type="ECO:0000313" key="10">
    <source>
        <dbReference type="Proteomes" id="UP000006804"/>
    </source>
</evidence>
<dbReference type="SUPFAM" id="SSF161098">
    <property type="entry name" value="MetI-like"/>
    <property type="match status" value="1"/>
</dbReference>
<feature type="transmembrane region" description="Helical" evidence="7">
    <location>
        <begin position="142"/>
        <end position="161"/>
    </location>
</feature>
<dbReference type="GO" id="GO:0055085">
    <property type="term" value="P:transmembrane transport"/>
    <property type="evidence" value="ECO:0007669"/>
    <property type="project" value="InterPro"/>
</dbReference>
<dbReference type="RefSeq" id="WP_013932745.1">
    <property type="nucleotide sequence ID" value="NC_015707.1"/>
</dbReference>
<evidence type="ECO:0000313" key="9">
    <source>
        <dbReference type="EMBL" id="AEH51531.1"/>
    </source>
</evidence>
<proteinExistence type="inferred from homology"/>